<dbReference type="InterPro" id="IPR013525">
    <property type="entry name" value="ABC2_TM"/>
</dbReference>
<proteinExistence type="inferred from homology"/>
<name>A0AAE3CIM5_9PROT</name>
<evidence type="ECO:0000256" key="3">
    <source>
        <dbReference type="ARBA" id="ARBA00022989"/>
    </source>
</evidence>
<reference evidence="7" key="1">
    <citation type="journal article" date="2021" name="ISME J.">
        <title>Genomic evolution of the class Acidithiobacillia: deep-branching Proteobacteria living in extreme acidic conditions.</title>
        <authorList>
            <person name="Moya-Beltran A."/>
            <person name="Beard S."/>
            <person name="Rojas-Villalobos C."/>
            <person name="Issotta F."/>
            <person name="Gallardo Y."/>
            <person name="Ulloa R."/>
            <person name="Giaveno A."/>
            <person name="Degli Esposti M."/>
            <person name="Johnson D.B."/>
            <person name="Quatrini R."/>
        </authorList>
    </citation>
    <scope>NUCLEOTIDE SEQUENCE</scope>
    <source>
        <strain evidence="7">VAN18-1</strain>
    </source>
</reference>
<feature type="transmembrane region" description="Helical" evidence="5">
    <location>
        <begin position="127"/>
        <end position="156"/>
    </location>
</feature>
<keyword evidence="2 5" id="KW-0812">Transmembrane</keyword>
<dbReference type="InterPro" id="IPR047817">
    <property type="entry name" value="ABC2_TM_bact-type"/>
</dbReference>
<keyword evidence="5" id="KW-0813">Transport</keyword>
<dbReference type="PRINTS" id="PR00164">
    <property type="entry name" value="ABC2TRNSPORT"/>
</dbReference>
<dbReference type="RefSeq" id="WP_215871530.1">
    <property type="nucleotide sequence ID" value="NZ_JAAXYO010000028.1"/>
</dbReference>
<dbReference type="PROSITE" id="PS51012">
    <property type="entry name" value="ABC_TM2"/>
    <property type="match status" value="1"/>
</dbReference>
<keyword evidence="8" id="KW-1185">Reference proteome</keyword>
<keyword evidence="5" id="KW-1003">Cell membrane</keyword>
<dbReference type="EMBL" id="JAAXYO010000028">
    <property type="protein sequence ID" value="MBU2786877.1"/>
    <property type="molecule type" value="Genomic_DNA"/>
</dbReference>
<feature type="transmembrane region" description="Helical" evidence="5">
    <location>
        <begin position="74"/>
        <end position="94"/>
    </location>
</feature>
<dbReference type="Proteomes" id="UP001197378">
    <property type="component" value="Unassembled WGS sequence"/>
</dbReference>
<comment type="subcellular location">
    <subcellularLocation>
        <location evidence="5">Cell inner membrane</location>
        <topology evidence="5">Multi-pass membrane protein</topology>
    </subcellularLocation>
    <subcellularLocation>
        <location evidence="1">Membrane</location>
        <topology evidence="1">Multi-pass membrane protein</topology>
    </subcellularLocation>
</comment>
<gene>
    <name evidence="7" type="ORF">HFQ13_01385</name>
</gene>
<dbReference type="GO" id="GO:0043190">
    <property type="term" value="C:ATP-binding cassette (ABC) transporter complex"/>
    <property type="evidence" value="ECO:0007669"/>
    <property type="project" value="InterPro"/>
</dbReference>
<dbReference type="NCBIfam" id="NF011648">
    <property type="entry name" value="PRK15066.1"/>
    <property type="match status" value="1"/>
</dbReference>
<feature type="transmembrane region" description="Helical" evidence="5">
    <location>
        <begin position="198"/>
        <end position="220"/>
    </location>
</feature>
<dbReference type="InterPro" id="IPR052522">
    <property type="entry name" value="ABC-2_transport_permease"/>
</dbReference>
<protein>
    <recommendedName>
        <fullName evidence="5">Transport permease protein</fullName>
    </recommendedName>
</protein>
<sequence>MNSSVSTGKAQQSPESLLGHRPLPAIAWTPTWTLFRKEVLRFARVWLQTIAAPLVTTLLYLLVFGHALGGHIRIYPGVSYIAFIVPGLMMMSVLQNAFANSSSSLIQAKVTGNIIFLLLSPLRPTEIFLAMTAASIVRGIVVGLAILLLALLFLHLPLQHPVWILLFTVFGAGGMGALGIIAGLWAEKFDQIAGFQNFLIMPLTFLAGVFYSVQSLPGIWRHLSMVNPFLYIVDGFRYGFFGDADVSVWASLAVALAFFLLSSAVAWRLLASGYKLRP</sequence>
<comment type="similarity">
    <text evidence="5">Belongs to the ABC-2 integral membrane protein family.</text>
</comment>
<evidence type="ECO:0000256" key="1">
    <source>
        <dbReference type="ARBA" id="ARBA00004141"/>
    </source>
</evidence>
<evidence type="ECO:0000256" key="5">
    <source>
        <dbReference type="RuleBase" id="RU361157"/>
    </source>
</evidence>
<evidence type="ECO:0000313" key="8">
    <source>
        <dbReference type="Proteomes" id="UP001197378"/>
    </source>
</evidence>
<dbReference type="PIRSF" id="PIRSF006648">
    <property type="entry name" value="DrrB"/>
    <property type="match status" value="1"/>
</dbReference>
<dbReference type="InterPro" id="IPR000412">
    <property type="entry name" value="ABC_2_transport"/>
</dbReference>
<feature type="domain" description="ABC transmembrane type-2" evidence="6">
    <location>
        <begin position="44"/>
        <end position="273"/>
    </location>
</feature>
<evidence type="ECO:0000259" key="6">
    <source>
        <dbReference type="PROSITE" id="PS51012"/>
    </source>
</evidence>
<feature type="transmembrane region" description="Helical" evidence="5">
    <location>
        <begin position="248"/>
        <end position="270"/>
    </location>
</feature>
<keyword evidence="4 5" id="KW-0472">Membrane</keyword>
<dbReference type="AlphaFoldDB" id="A0AAE3CIM5"/>
<dbReference type="PANTHER" id="PTHR43332">
    <property type="entry name" value="INNER MEMBRANE TRANSPORT PERMEASE YADH-RELATED"/>
    <property type="match status" value="1"/>
</dbReference>
<comment type="caution">
    <text evidence="7">The sequence shown here is derived from an EMBL/GenBank/DDBJ whole genome shotgun (WGS) entry which is preliminary data.</text>
</comment>
<evidence type="ECO:0000256" key="4">
    <source>
        <dbReference type="ARBA" id="ARBA00023136"/>
    </source>
</evidence>
<organism evidence="7 8">
    <name type="scientific">Igneacidithiobacillus copahuensis</name>
    <dbReference type="NCBI Taxonomy" id="2724909"/>
    <lineage>
        <taxon>Bacteria</taxon>
        <taxon>Pseudomonadati</taxon>
        <taxon>Pseudomonadota</taxon>
        <taxon>Acidithiobacillia</taxon>
        <taxon>Acidithiobacillales</taxon>
        <taxon>Acidithiobacillaceae</taxon>
        <taxon>Igneacidithiobacillus</taxon>
    </lineage>
</organism>
<feature type="transmembrane region" description="Helical" evidence="5">
    <location>
        <begin position="162"/>
        <end position="186"/>
    </location>
</feature>
<dbReference type="GO" id="GO:0140359">
    <property type="term" value="F:ABC-type transporter activity"/>
    <property type="evidence" value="ECO:0007669"/>
    <property type="project" value="InterPro"/>
</dbReference>
<dbReference type="Pfam" id="PF01061">
    <property type="entry name" value="ABC2_membrane"/>
    <property type="match status" value="1"/>
</dbReference>
<feature type="transmembrane region" description="Helical" evidence="5">
    <location>
        <begin position="45"/>
        <end position="68"/>
    </location>
</feature>
<dbReference type="PANTHER" id="PTHR43332:SF1">
    <property type="entry name" value="TRANSPORT PERMEASE PROTEIN"/>
    <property type="match status" value="1"/>
</dbReference>
<keyword evidence="3 5" id="KW-1133">Transmembrane helix</keyword>
<evidence type="ECO:0000313" key="7">
    <source>
        <dbReference type="EMBL" id="MBU2786877.1"/>
    </source>
</evidence>
<evidence type="ECO:0000256" key="2">
    <source>
        <dbReference type="ARBA" id="ARBA00022692"/>
    </source>
</evidence>
<accession>A0AAE3CIM5</accession>